<protein>
    <recommendedName>
        <fullName evidence="3">receptor protein-tyrosine kinase</fullName>
        <ecNumber evidence="3">2.7.10.1</ecNumber>
    </recommendedName>
</protein>
<evidence type="ECO:0000256" key="8">
    <source>
        <dbReference type="ARBA" id="ARBA00022840"/>
    </source>
</evidence>
<evidence type="ECO:0000256" key="13">
    <source>
        <dbReference type="ARBA" id="ARBA00023170"/>
    </source>
</evidence>
<evidence type="ECO:0000256" key="17">
    <source>
        <dbReference type="PIRSR" id="PIRSR000615-1"/>
    </source>
</evidence>
<dbReference type="InterPro" id="IPR013098">
    <property type="entry name" value="Ig_I-set"/>
</dbReference>
<dbReference type="Pfam" id="PF07679">
    <property type="entry name" value="I-set"/>
    <property type="match status" value="1"/>
</dbReference>
<evidence type="ECO:0000256" key="12">
    <source>
        <dbReference type="ARBA" id="ARBA00023157"/>
    </source>
</evidence>
<keyword evidence="13 24" id="KW-0675">Receptor</keyword>
<dbReference type="SUPFAM" id="SSF48726">
    <property type="entry name" value="Immunoglobulin"/>
    <property type="match status" value="1"/>
</dbReference>
<keyword evidence="11" id="KW-0829">Tyrosine-protein kinase</keyword>
<dbReference type="GO" id="GO:0005518">
    <property type="term" value="F:collagen binding"/>
    <property type="evidence" value="ECO:0007669"/>
    <property type="project" value="TreeGrafter"/>
</dbReference>
<dbReference type="InterPro" id="IPR011009">
    <property type="entry name" value="Kinase-like_dom_sf"/>
</dbReference>
<keyword evidence="10 21" id="KW-0472">Membrane</keyword>
<dbReference type="AlphaFoldDB" id="O18433"/>
<keyword evidence="5 21" id="KW-0812">Transmembrane</keyword>
<dbReference type="PROSITE" id="PS50011">
    <property type="entry name" value="PROTEIN_KINASE_DOM"/>
    <property type="match status" value="1"/>
</dbReference>
<dbReference type="GO" id="GO:0051897">
    <property type="term" value="P:positive regulation of phosphatidylinositol 3-kinase/protein kinase B signal transduction"/>
    <property type="evidence" value="ECO:0007669"/>
    <property type="project" value="TreeGrafter"/>
</dbReference>
<dbReference type="InterPro" id="IPR020635">
    <property type="entry name" value="Tyr_kinase_cat_dom"/>
</dbReference>
<feature type="compositionally biased region" description="Polar residues" evidence="20">
    <location>
        <begin position="285"/>
        <end position="294"/>
    </location>
</feature>
<dbReference type="CDD" id="cd00096">
    <property type="entry name" value="Ig"/>
    <property type="match status" value="1"/>
</dbReference>
<dbReference type="InterPro" id="IPR000719">
    <property type="entry name" value="Prot_kinase_dom"/>
</dbReference>
<dbReference type="PANTHER" id="PTHR24416:SF634">
    <property type="entry name" value="DISCOIDIN DOMAIN-CONTAINING RECEPTOR TYROSINE KINASE B"/>
    <property type="match status" value="1"/>
</dbReference>
<keyword evidence="9 21" id="KW-1133">Transmembrane helix</keyword>
<evidence type="ECO:0000256" key="1">
    <source>
        <dbReference type="ARBA" id="ARBA00004167"/>
    </source>
</evidence>
<name>O18433_GEOCY</name>
<dbReference type="Gene3D" id="3.30.200.20">
    <property type="entry name" value="Phosphorylase Kinase, domain 1"/>
    <property type="match status" value="1"/>
</dbReference>
<feature type="active site" description="Proton acceptor" evidence="17">
    <location>
        <position position="559"/>
    </location>
</feature>
<evidence type="ECO:0000259" key="22">
    <source>
        <dbReference type="PROSITE" id="PS50011"/>
    </source>
</evidence>
<dbReference type="EC" id="2.7.10.1" evidence="3"/>
<keyword evidence="15" id="KW-0393">Immunoglobulin domain</keyword>
<evidence type="ECO:0000256" key="21">
    <source>
        <dbReference type="SAM" id="Phobius"/>
    </source>
</evidence>
<dbReference type="Gene3D" id="2.60.40.10">
    <property type="entry name" value="Immunoglobulins"/>
    <property type="match status" value="1"/>
</dbReference>
<dbReference type="GO" id="GO:0043235">
    <property type="term" value="C:receptor complex"/>
    <property type="evidence" value="ECO:0007669"/>
    <property type="project" value="TreeGrafter"/>
</dbReference>
<evidence type="ECO:0000256" key="15">
    <source>
        <dbReference type="ARBA" id="ARBA00023319"/>
    </source>
</evidence>
<dbReference type="GO" id="GO:0012505">
    <property type="term" value="C:endomembrane system"/>
    <property type="evidence" value="ECO:0007669"/>
    <property type="project" value="UniProtKB-SubCell"/>
</dbReference>
<dbReference type="EMBL" id="X94128">
    <property type="protein sequence ID" value="CAA63848.1"/>
    <property type="molecule type" value="Genomic_DNA"/>
</dbReference>
<keyword evidence="12" id="KW-1015">Disulfide bond</keyword>
<feature type="transmembrane region" description="Helical" evidence="21">
    <location>
        <begin position="145"/>
        <end position="170"/>
    </location>
</feature>
<feature type="domain" description="Protein kinase" evidence="22">
    <location>
        <begin position="410"/>
        <end position="693"/>
    </location>
</feature>
<evidence type="ECO:0000256" key="6">
    <source>
        <dbReference type="ARBA" id="ARBA00022741"/>
    </source>
</evidence>
<dbReference type="InterPro" id="IPR007110">
    <property type="entry name" value="Ig-like_dom"/>
</dbReference>
<keyword evidence="6 18" id="KW-0547">Nucleotide-binding</keyword>
<accession>O18433</accession>
<dbReference type="InterPro" id="IPR050122">
    <property type="entry name" value="RTK"/>
</dbReference>
<keyword evidence="4" id="KW-0808">Transferase</keyword>
<dbReference type="SUPFAM" id="SSF56112">
    <property type="entry name" value="Protein kinase-like (PK-like)"/>
    <property type="match status" value="1"/>
</dbReference>
<evidence type="ECO:0000256" key="10">
    <source>
        <dbReference type="ARBA" id="ARBA00023136"/>
    </source>
</evidence>
<dbReference type="InterPro" id="IPR003599">
    <property type="entry name" value="Ig_sub"/>
</dbReference>
<dbReference type="FunFam" id="1.10.510.10:FF:001512">
    <property type="entry name" value="Receptor tyrosine-protein kinase erbB-2"/>
    <property type="match status" value="1"/>
</dbReference>
<dbReference type="PANTHER" id="PTHR24416">
    <property type="entry name" value="TYROSINE-PROTEIN KINASE RECEPTOR"/>
    <property type="match status" value="1"/>
</dbReference>
<dbReference type="InterPro" id="IPR036179">
    <property type="entry name" value="Ig-like_dom_sf"/>
</dbReference>
<keyword evidence="7 24" id="KW-0418">Kinase</keyword>
<evidence type="ECO:0000256" key="19">
    <source>
        <dbReference type="PIRSR" id="PIRSR000615-3"/>
    </source>
</evidence>
<dbReference type="PRINTS" id="PR00109">
    <property type="entry name" value="TYRKINASE"/>
</dbReference>
<dbReference type="GO" id="GO:0048468">
    <property type="term" value="P:cell development"/>
    <property type="evidence" value="ECO:0007669"/>
    <property type="project" value="UniProtKB-ARBA"/>
</dbReference>
<comment type="subcellular location">
    <subcellularLocation>
        <location evidence="2">Endomembrane system</location>
    </subcellularLocation>
    <subcellularLocation>
        <location evidence="1">Membrane</location>
        <topology evidence="1">Single-pass membrane protein</topology>
    </subcellularLocation>
</comment>
<comment type="catalytic activity">
    <reaction evidence="16">
        <text>L-tyrosyl-[protein] + ATP = O-phospho-L-tyrosyl-[protein] + ADP + H(+)</text>
        <dbReference type="Rhea" id="RHEA:10596"/>
        <dbReference type="Rhea" id="RHEA-COMP:10136"/>
        <dbReference type="Rhea" id="RHEA-COMP:20101"/>
        <dbReference type="ChEBI" id="CHEBI:15378"/>
        <dbReference type="ChEBI" id="CHEBI:30616"/>
        <dbReference type="ChEBI" id="CHEBI:46858"/>
        <dbReference type="ChEBI" id="CHEBI:61978"/>
        <dbReference type="ChEBI" id="CHEBI:456216"/>
        <dbReference type="EC" id="2.7.10.1"/>
    </reaction>
</comment>
<evidence type="ECO:0000256" key="14">
    <source>
        <dbReference type="ARBA" id="ARBA00023180"/>
    </source>
</evidence>
<keyword evidence="14" id="KW-0325">Glycoprotein</keyword>
<keyword evidence="19" id="KW-0479">Metal-binding</keyword>
<organism evidence="24">
    <name type="scientific">Geodia cydonium</name>
    <name type="common">Sponge</name>
    <dbReference type="NCBI Taxonomy" id="6047"/>
    <lineage>
        <taxon>Eukaryota</taxon>
        <taxon>Metazoa</taxon>
        <taxon>Porifera</taxon>
        <taxon>Demospongiae</taxon>
        <taxon>Heteroscleromorpha</taxon>
        <taxon>Tetractinellida</taxon>
        <taxon>Astrophorina</taxon>
        <taxon>Geodiidae</taxon>
        <taxon>Geodia</taxon>
    </lineage>
</organism>
<evidence type="ECO:0000256" key="2">
    <source>
        <dbReference type="ARBA" id="ARBA00004308"/>
    </source>
</evidence>
<evidence type="ECO:0000256" key="16">
    <source>
        <dbReference type="ARBA" id="ARBA00051243"/>
    </source>
</evidence>
<dbReference type="PROSITE" id="PS50835">
    <property type="entry name" value="IG_LIKE"/>
    <property type="match status" value="1"/>
</dbReference>
<evidence type="ECO:0000313" key="24">
    <source>
        <dbReference type="EMBL" id="CAA63848.1"/>
    </source>
</evidence>
<evidence type="ECO:0000256" key="5">
    <source>
        <dbReference type="ARBA" id="ARBA00022692"/>
    </source>
</evidence>
<dbReference type="GO" id="GO:0046872">
    <property type="term" value="F:metal ion binding"/>
    <property type="evidence" value="ECO:0007669"/>
    <property type="project" value="UniProtKB-KW"/>
</dbReference>
<evidence type="ECO:0000256" key="20">
    <source>
        <dbReference type="SAM" id="MobiDB-lite"/>
    </source>
</evidence>
<dbReference type="InterPro" id="IPR013783">
    <property type="entry name" value="Ig-like_fold"/>
</dbReference>
<feature type="domain" description="Ig-like" evidence="23">
    <location>
        <begin position="30"/>
        <end position="132"/>
    </location>
</feature>
<dbReference type="Gene3D" id="1.10.510.10">
    <property type="entry name" value="Transferase(Phosphotransferase) domain 1"/>
    <property type="match status" value="1"/>
</dbReference>
<sequence>MCTVEYGACPGGVDCSGTTPVTGNIHLELPLIVEEESPGLVVREGSEVIVLTCEVYGYPRDSSPPMWSSPGRNLESGRFITTPRYTNTLSNGSVSSSEKVALSQLTIFNVTAADEGEYTCSVDGESASFRVDLGGSNSSGSNSGVIAGVLITLLLLIALIIILIFVFWVVCYRRRGKFDLGSCRELSCGSCSCVPLLAALKGVKLPTRHRENLNKNGTRLRLNERNHIADTNTEIYSVVQKPLKKINKSPPPLPPLTLTETELNELMSIDEKEELSPIQEKPTRRNTGLSTYSQSGTIPKLAKLTKLRKFKMKENPIYQSVDVLVLELELQVDNTLYALPLKPNSTRNSASFTDDLASDPIYSVAINPSMFTKRSSTIGNDDDLHPYGPIYARPIKQKMRQPLNVSVDNIREVKQIGVGQFGAVVLAEMTGLSGSNVASLPKGSMNADGVALVAVKKLKPDVSDEVRQSFDKEIKFMSQLQHDSIVQLLAVCTHSKHPFIVMEYMENGDLNQFLQKYQMVDDDSALYSNQIPPSTLLYMAVQIASGMVYLSSLNYVHRDLATRNCLVGSNFRIKISDFGMSRNLYERVYYRVRGRAMLPIRWMATESFYGRFSEKSDAWAYGVTVWEIYTLGKKQPYEELDDQHMIQDAIRGTGRRIMGRPEGCPQAVYEVLLRCWEYAAADRATFKEIHDSLNLIQLNS</sequence>
<feature type="binding site" evidence="19">
    <location>
        <position position="564"/>
    </location>
    <ligand>
        <name>Mg(2+)</name>
        <dbReference type="ChEBI" id="CHEBI:18420"/>
    </ligand>
</feature>
<evidence type="ECO:0000259" key="23">
    <source>
        <dbReference type="PROSITE" id="PS50835"/>
    </source>
</evidence>
<dbReference type="CDD" id="cd05051">
    <property type="entry name" value="PTKc_DDR"/>
    <property type="match status" value="1"/>
</dbReference>
<dbReference type="SMART" id="SM00219">
    <property type="entry name" value="TyrKc"/>
    <property type="match status" value="1"/>
</dbReference>
<dbReference type="PIRSF" id="PIRSF000615">
    <property type="entry name" value="TyrPK_CSF1-R"/>
    <property type="match status" value="1"/>
</dbReference>
<evidence type="ECO:0000256" key="9">
    <source>
        <dbReference type="ARBA" id="ARBA00022989"/>
    </source>
</evidence>
<feature type="binding site" evidence="19">
    <location>
        <position position="577"/>
    </location>
    <ligand>
        <name>Mg(2+)</name>
        <dbReference type="ChEBI" id="CHEBI:18420"/>
    </ligand>
</feature>
<reference evidence="24" key="1">
    <citation type="journal article" date="1997" name="J. Mol. Evol.">
        <title>Experimental indication in favor of the introns-late theory: the receptor tyrosine kinase gene from the sponge Geodia cydonium.</title>
        <authorList>
            <person name="Gamulin V."/>
            <person name="Skorokhod A."/>
            <person name="Mueller M."/>
            <person name="Schaecke H."/>
            <person name="Mueller W.E.G."/>
        </authorList>
    </citation>
    <scope>NUCLEOTIDE SEQUENCE</scope>
</reference>
<dbReference type="Pfam" id="PF07714">
    <property type="entry name" value="PK_Tyr_Ser-Thr"/>
    <property type="match status" value="1"/>
</dbReference>
<dbReference type="GO" id="GO:0005886">
    <property type="term" value="C:plasma membrane"/>
    <property type="evidence" value="ECO:0007669"/>
    <property type="project" value="TreeGrafter"/>
</dbReference>
<dbReference type="GO" id="GO:0050793">
    <property type="term" value="P:regulation of developmental process"/>
    <property type="evidence" value="ECO:0007669"/>
    <property type="project" value="UniProtKB-ARBA"/>
</dbReference>
<evidence type="ECO:0000256" key="7">
    <source>
        <dbReference type="ARBA" id="ARBA00022777"/>
    </source>
</evidence>
<dbReference type="SMART" id="SM00409">
    <property type="entry name" value="IG"/>
    <property type="match status" value="1"/>
</dbReference>
<dbReference type="InterPro" id="IPR008266">
    <property type="entry name" value="Tyr_kinase_AS"/>
</dbReference>
<keyword evidence="19" id="KW-0460">Magnesium</keyword>
<feature type="region of interest" description="Disordered" evidence="20">
    <location>
        <begin position="273"/>
        <end position="294"/>
    </location>
</feature>
<dbReference type="InterPro" id="IPR002011">
    <property type="entry name" value="Tyr_kinase_rcpt_2_CS"/>
</dbReference>
<evidence type="ECO:0000256" key="11">
    <source>
        <dbReference type="ARBA" id="ARBA00023137"/>
    </source>
</evidence>
<evidence type="ECO:0000256" key="4">
    <source>
        <dbReference type="ARBA" id="ARBA00022679"/>
    </source>
</evidence>
<dbReference type="GO" id="GO:0038062">
    <property type="term" value="F:protein tyrosine kinase collagen receptor activity"/>
    <property type="evidence" value="ECO:0007669"/>
    <property type="project" value="TreeGrafter"/>
</dbReference>
<evidence type="ECO:0000256" key="3">
    <source>
        <dbReference type="ARBA" id="ARBA00011902"/>
    </source>
</evidence>
<dbReference type="PROSITE" id="PS00109">
    <property type="entry name" value="PROTEIN_KINASE_TYR"/>
    <property type="match status" value="1"/>
</dbReference>
<feature type="binding site" evidence="18">
    <location>
        <position position="563"/>
    </location>
    <ligand>
        <name>ATP</name>
        <dbReference type="ChEBI" id="CHEBI:30616"/>
    </ligand>
</feature>
<dbReference type="PROSITE" id="PS00239">
    <property type="entry name" value="RECEPTOR_TYR_KIN_II"/>
    <property type="match status" value="1"/>
</dbReference>
<evidence type="ECO:0000256" key="18">
    <source>
        <dbReference type="PIRSR" id="PIRSR000615-2"/>
    </source>
</evidence>
<keyword evidence="8 18" id="KW-0067">ATP-binding</keyword>
<dbReference type="GO" id="GO:0005524">
    <property type="term" value="F:ATP binding"/>
    <property type="evidence" value="ECO:0007669"/>
    <property type="project" value="UniProtKB-KW"/>
</dbReference>
<proteinExistence type="predicted"/>
<dbReference type="InterPro" id="IPR001245">
    <property type="entry name" value="Ser-Thr/Tyr_kinase_cat_dom"/>
</dbReference>